<evidence type="ECO:0000313" key="3">
    <source>
        <dbReference type="Proteomes" id="UP000289886"/>
    </source>
</evidence>
<reference evidence="2 3" key="1">
    <citation type="submission" date="2019-01" db="EMBL/GenBank/DDBJ databases">
        <title>Draft Genome and Complete Hox-Cluster Characterization of the Sterlet Sturgeon (Acipenser ruthenus).</title>
        <authorList>
            <person name="Wei Q."/>
        </authorList>
    </citation>
    <scope>NUCLEOTIDE SEQUENCE [LARGE SCALE GENOMIC DNA]</scope>
    <source>
        <strain evidence="2">WHYD16114868_AA</strain>
        <tissue evidence="2">Blood</tissue>
    </source>
</reference>
<evidence type="ECO:0000313" key="2">
    <source>
        <dbReference type="EMBL" id="RXM96536.1"/>
    </source>
</evidence>
<feature type="compositionally biased region" description="Acidic residues" evidence="1">
    <location>
        <begin position="21"/>
        <end position="50"/>
    </location>
</feature>
<proteinExistence type="predicted"/>
<feature type="region of interest" description="Disordered" evidence="1">
    <location>
        <begin position="1"/>
        <end position="77"/>
    </location>
</feature>
<name>A0A444V7X7_ACIRT</name>
<comment type="caution">
    <text evidence="2">The sequence shown here is derived from an EMBL/GenBank/DDBJ whole genome shotgun (WGS) entry which is preliminary data.</text>
</comment>
<dbReference type="Proteomes" id="UP000289886">
    <property type="component" value="Unassembled WGS sequence"/>
</dbReference>
<gene>
    <name evidence="2" type="ORF">EOD39_15522</name>
</gene>
<accession>A0A444V7X7</accession>
<dbReference type="EMBL" id="SCEB01001571">
    <property type="protein sequence ID" value="RXM96536.1"/>
    <property type="molecule type" value="Genomic_DNA"/>
</dbReference>
<evidence type="ECO:0000256" key="1">
    <source>
        <dbReference type="SAM" id="MobiDB-lite"/>
    </source>
</evidence>
<organism evidence="2 3">
    <name type="scientific">Acipenser ruthenus</name>
    <name type="common">Sterlet sturgeon</name>
    <dbReference type="NCBI Taxonomy" id="7906"/>
    <lineage>
        <taxon>Eukaryota</taxon>
        <taxon>Metazoa</taxon>
        <taxon>Chordata</taxon>
        <taxon>Craniata</taxon>
        <taxon>Vertebrata</taxon>
        <taxon>Euteleostomi</taxon>
        <taxon>Actinopterygii</taxon>
        <taxon>Chondrostei</taxon>
        <taxon>Acipenseriformes</taxon>
        <taxon>Acipenseridae</taxon>
        <taxon>Acipenser</taxon>
    </lineage>
</organism>
<keyword evidence="3" id="KW-1185">Reference proteome</keyword>
<feature type="compositionally biased region" description="Acidic residues" evidence="1">
    <location>
        <begin position="61"/>
        <end position="77"/>
    </location>
</feature>
<protein>
    <submittedName>
        <fullName evidence="2">Uncharacterized protein</fullName>
    </submittedName>
</protein>
<dbReference type="AlphaFoldDB" id="A0A444V7X7"/>
<sequence>MDFHRLISLQNGTLDPGERGEEGEEGEEETDDEEVEEGEEEEADEEEEDSTPAGCVIEDRTVEEEEEEELETSALEDDRADETMAKRRGCFGPKVTGNDILLASCGELHGEIESSQLVSSTLEECKICGVLETCSVREKRKITRLLEALEVYGNHRLLPTWTFFRNHRATIPSLRQLTKREFGVHLNHTMRAARSDGSLEEDVLHKLLFSQYSQYTYLEPYCYVLTTLRNGCKTIYPNQSVLDATRSQCNTIIKIIKQLQAIRNVSAAKKRGKEDG</sequence>